<evidence type="ECO:0000313" key="7">
    <source>
        <dbReference type="Proteomes" id="UP001597040"/>
    </source>
</evidence>
<comment type="caution">
    <text evidence="6">The sequence shown here is derived from an EMBL/GenBank/DDBJ whole genome shotgun (WGS) entry which is preliminary data.</text>
</comment>
<accession>A0ABW3LLR1</accession>
<dbReference type="SUPFAM" id="SSF53850">
    <property type="entry name" value="Periplasmic binding protein-like II"/>
    <property type="match status" value="1"/>
</dbReference>
<dbReference type="PROSITE" id="PS01040">
    <property type="entry name" value="SBP_BACTERIAL_5"/>
    <property type="match status" value="1"/>
</dbReference>
<evidence type="ECO:0000256" key="1">
    <source>
        <dbReference type="ARBA" id="ARBA00004193"/>
    </source>
</evidence>
<dbReference type="InterPro" id="IPR030678">
    <property type="entry name" value="Peptide/Ni-bd"/>
</dbReference>
<dbReference type="PIRSF" id="PIRSF002741">
    <property type="entry name" value="MppA"/>
    <property type="match status" value="1"/>
</dbReference>
<dbReference type="InterPro" id="IPR023765">
    <property type="entry name" value="SBP_5_CS"/>
</dbReference>
<dbReference type="Gene3D" id="3.40.190.10">
    <property type="entry name" value="Periplasmic binding protein-like II"/>
    <property type="match status" value="1"/>
</dbReference>
<dbReference type="PANTHER" id="PTHR30290">
    <property type="entry name" value="PERIPLASMIC BINDING COMPONENT OF ABC TRANSPORTER"/>
    <property type="match status" value="1"/>
</dbReference>
<evidence type="ECO:0000256" key="3">
    <source>
        <dbReference type="ARBA" id="ARBA00022729"/>
    </source>
</evidence>
<protein>
    <submittedName>
        <fullName evidence="6">ABC transporter substrate-binding protein</fullName>
    </submittedName>
</protein>
<comment type="similarity">
    <text evidence="2">Belongs to the bacterial solute-binding protein 5 family.</text>
</comment>
<comment type="subcellular location">
    <subcellularLocation>
        <location evidence="1">Cell membrane</location>
        <topology evidence="1">Lipid-anchor</topology>
    </subcellularLocation>
</comment>
<dbReference type="RefSeq" id="WP_390362458.1">
    <property type="nucleotide sequence ID" value="NZ_JBHTKJ010000028.1"/>
</dbReference>
<keyword evidence="7" id="KW-1185">Reference proteome</keyword>
<reference evidence="7" key="1">
    <citation type="journal article" date="2019" name="Int. J. Syst. Evol. Microbiol.">
        <title>The Global Catalogue of Microorganisms (GCM) 10K type strain sequencing project: providing services to taxonomists for standard genome sequencing and annotation.</title>
        <authorList>
            <consortium name="The Broad Institute Genomics Platform"/>
            <consortium name="The Broad Institute Genome Sequencing Center for Infectious Disease"/>
            <person name="Wu L."/>
            <person name="Ma J."/>
        </authorList>
    </citation>
    <scope>NUCLEOTIDE SEQUENCE [LARGE SCALE GENOMIC DNA]</scope>
    <source>
        <strain evidence="7">CCUG 56754</strain>
    </source>
</reference>
<name>A0ABW3LLR1_9BACI</name>
<sequence length="514" mass="57788">MKLVKIICFSLFLFALVACSSESSTETEGGGDLNVAYSAQPPILDPHVTTAIATSDIMRPVFETLLTADSEYNIKPMLAESYEQSEDGKTITFKLREGIKFHNGEEMLADDVVASMNRWKDGPGGKGQFTDTSFEAEDDYTVVLNLPEPMATTLSVLSMGSGPFPAIMPKEVIENETETGVEEYIGTGPFEFDEWKQDQYIQLTKYEEYQSRSEEADGMSGKREALVDNIVFNFVSDASTRVAGIVSGEYDLAHAVPFDNAEQLEADSNVNNHIIPGGTMVLLTNKKEGIFTNEITREAVRSALDMEAVLTAGFTDDKYYTLNHNMMMPHQEVQWFSDTGKEEYNLNDTDKAKQLLEESGYSGEEVRIITTRDYEDQYNASIVVQEQLEQLGMVVSLEVYDWPTLLEKKENESEYDINIMGFGSMPEPTSHLFISKGPHSGWTDSQEFDSLVQEFRSQPTLEDAKPVYEEIQQWNIANIPFIKIGDYNRVVSTRNNVDNFQFLDGLILWNVSVD</sequence>
<dbReference type="InterPro" id="IPR039424">
    <property type="entry name" value="SBP_5"/>
</dbReference>
<dbReference type="Proteomes" id="UP001597040">
    <property type="component" value="Unassembled WGS sequence"/>
</dbReference>
<keyword evidence="3 4" id="KW-0732">Signal</keyword>
<evidence type="ECO:0000313" key="6">
    <source>
        <dbReference type="EMBL" id="MFD1038967.1"/>
    </source>
</evidence>
<dbReference type="EMBL" id="JBHTKJ010000028">
    <property type="protein sequence ID" value="MFD1038967.1"/>
    <property type="molecule type" value="Genomic_DNA"/>
</dbReference>
<dbReference type="CDD" id="cd08502">
    <property type="entry name" value="PBP2_NikA_DppA_OppA_like_16"/>
    <property type="match status" value="1"/>
</dbReference>
<feature type="signal peptide" evidence="4">
    <location>
        <begin position="1"/>
        <end position="20"/>
    </location>
</feature>
<evidence type="ECO:0000256" key="4">
    <source>
        <dbReference type="SAM" id="SignalP"/>
    </source>
</evidence>
<dbReference type="Pfam" id="PF00496">
    <property type="entry name" value="SBP_bac_5"/>
    <property type="match status" value="1"/>
</dbReference>
<dbReference type="InterPro" id="IPR000914">
    <property type="entry name" value="SBP_5_dom"/>
</dbReference>
<proteinExistence type="inferred from homology"/>
<evidence type="ECO:0000259" key="5">
    <source>
        <dbReference type="Pfam" id="PF00496"/>
    </source>
</evidence>
<feature type="domain" description="Solute-binding protein family 5" evidence="5">
    <location>
        <begin position="74"/>
        <end position="430"/>
    </location>
</feature>
<organism evidence="6 7">
    <name type="scientific">Virgibacillus byunsanensis</name>
    <dbReference type="NCBI Taxonomy" id="570945"/>
    <lineage>
        <taxon>Bacteria</taxon>
        <taxon>Bacillati</taxon>
        <taxon>Bacillota</taxon>
        <taxon>Bacilli</taxon>
        <taxon>Bacillales</taxon>
        <taxon>Bacillaceae</taxon>
        <taxon>Virgibacillus</taxon>
    </lineage>
</organism>
<dbReference type="PANTHER" id="PTHR30290:SF38">
    <property type="entry name" value="D,D-DIPEPTIDE-BINDING PERIPLASMIC PROTEIN DDPA-RELATED"/>
    <property type="match status" value="1"/>
</dbReference>
<dbReference type="PROSITE" id="PS51257">
    <property type="entry name" value="PROKAR_LIPOPROTEIN"/>
    <property type="match status" value="1"/>
</dbReference>
<evidence type="ECO:0000256" key="2">
    <source>
        <dbReference type="ARBA" id="ARBA00005695"/>
    </source>
</evidence>
<gene>
    <name evidence="6" type="ORF">ACFQ3N_11285</name>
</gene>
<dbReference type="Gene3D" id="3.10.105.10">
    <property type="entry name" value="Dipeptide-binding Protein, Domain 3"/>
    <property type="match status" value="1"/>
</dbReference>
<feature type="chain" id="PRO_5047265866" evidence="4">
    <location>
        <begin position="21"/>
        <end position="514"/>
    </location>
</feature>